<comment type="caution">
    <text evidence="1">The sequence shown here is derived from an EMBL/GenBank/DDBJ whole genome shotgun (WGS) entry which is preliminary data.</text>
</comment>
<evidence type="ECO:0000313" key="2">
    <source>
        <dbReference type="Proteomes" id="UP000185895"/>
    </source>
</evidence>
<dbReference type="InterPro" id="IPR020518">
    <property type="entry name" value="Tscrpt_reg_PrtN"/>
</dbReference>
<name>A0A1E7R1V5_9GAMM</name>
<reference evidence="1 2" key="1">
    <citation type="submission" date="2016-09" db="EMBL/GenBank/DDBJ databases">
        <authorList>
            <person name="Capua I."/>
            <person name="De Benedictis P."/>
            <person name="Joannis T."/>
            <person name="Lombin L.H."/>
            <person name="Cattoli G."/>
        </authorList>
    </citation>
    <scope>NUCLEOTIDE SEQUENCE [LARGE SCALE GENOMIC DNA]</scope>
    <source>
        <strain evidence="1 2">ANC 4671</strain>
    </source>
</reference>
<evidence type="ECO:0008006" key="3">
    <source>
        <dbReference type="Google" id="ProtNLM"/>
    </source>
</evidence>
<evidence type="ECO:0000313" key="1">
    <source>
        <dbReference type="EMBL" id="OEY93290.1"/>
    </source>
</evidence>
<protein>
    <recommendedName>
        <fullName evidence="3">Pyocin activator protein PrtN</fullName>
    </recommendedName>
</protein>
<organism evidence="1 2">
    <name type="scientific">Acinetobacter qingfengensis</name>
    <dbReference type="NCBI Taxonomy" id="1262585"/>
    <lineage>
        <taxon>Bacteria</taxon>
        <taxon>Pseudomonadati</taxon>
        <taxon>Pseudomonadota</taxon>
        <taxon>Gammaproteobacteria</taxon>
        <taxon>Moraxellales</taxon>
        <taxon>Moraxellaceae</taxon>
        <taxon>Acinetobacter</taxon>
    </lineage>
</organism>
<accession>A0A1E7R1V5</accession>
<keyword evidence="2" id="KW-1185">Reference proteome</keyword>
<gene>
    <name evidence="1" type="ORF">BJI46_14275</name>
</gene>
<proteinExistence type="predicted"/>
<dbReference type="GO" id="GO:0006355">
    <property type="term" value="P:regulation of DNA-templated transcription"/>
    <property type="evidence" value="ECO:0007669"/>
    <property type="project" value="InterPro"/>
</dbReference>
<sequence length="101" mass="12235">MNKLTMTIKVSDYLFMMFKTLTPTLDQVCDMYYPHLNRAKRLEKARNMEFPFICYRLDTSQKAPYFVDIIDLAFVLEERYKTQLEEFKNFMQSVLKSDQHK</sequence>
<dbReference type="RefSeq" id="WP_070070587.1">
    <property type="nucleotide sequence ID" value="NZ_MKKK01000049.1"/>
</dbReference>
<dbReference type="Proteomes" id="UP000185895">
    <property type="component" value="Unassembled WGS sequence"/>
</dbReference>
<dbReference type="OrthoDB" id="982642at2"/>
<dbReference type="Pfam" id="PF11112">
    <property type="entry name" value="PyocinActivator"/>
    <property type="match status" value="1"/>
</dbReference>
<dbReference type="AlphaFoldDB" id="A0A1E7R1V5"/>
<dbReference type="EMBL" id="MKKK01000049">
    <property type="protein sequence ID" value="OEY93290.1"/>
    <property type="molecule type" value="Genomic_DNA"/>
</dbReference>